<feature type="domain" description="PKD" evidence="2">
    <location>
        <begin position="1260"/>
        <end position="1311"/>
    </location>
</feature>
<feature type="domain" description="CBM6" evidence="3">
    <location>
        <begin position="682"/>
        <end position="819"/>
    </location>
</feature>
<feature type="domain" description="PKD" evidence="2">
    <location>
        <begin position="4504"/>
        <end position="4582"/>
    </location>
</feature>
<dbReference type="Gene3D" id="3.40.50.1110">
    <property type="entry name" value="SGNH hydrolase"/>
    <property type="match status" value="1"/>
</dbReference>
<dbReference type="Proteomes" id="UP001042704">
    <property type="component" value="Chromosome"/>
</dbReference>
<feature type="domain" description="PKD" evidence="2">
    <location>
        <begin position="941"/>
        <end position="992"/>
    </location>
</feature>
<feature type="domain" description="PKD" evidence="2">
    <location>
        <begin position="4861"/>
        <end position="4937"/>
    </location>
</feature>
<protein>
    <submittedName>
        <fullName evidence="4">PKD domain-containing protein</fullName>
    </submittedName>
</protein>
<evidence type="ECO:0000256" key="1">
    <source>
        <dbReference type="ARBA" id="ARBA00022729"/>
    </source>
</evidence>
<feature type="domain" description="PKD" evidence="2">
    <location>
        <begin position="1464"/>
        <end position="1543"/>
    </location>
</feature>
<dbReference type="Pfam" id="PF18911">
    <property type="entry name" value="PKD_4"/>
    <property type="match status" value="25"/>
</dbReference>
<dbReference type="KEGG" id="maqe:RJ40_07380"/>
<dbReference type="FunFam" id="2.60.40.10:FF:000270">
    <property type="entry name" value="Cell surface protein"/>
    <property type="match status" value="14"/>
</dbReference>
<feature type="domain" description="CBM6" evidence="3">
    <location>
        <begin position="2910"/>
        <end position="3047"/>
    </location>
</feature>
<feature type="domain" description="CBM6" evidence="3">
    <location>
        <begin position="3885"/>
        <end position="4022"/>
    </location>
</feature>
<feature type="domain" description="PKD" evidence="2">
    <location>
        <begin position="826"/>
        <end position="893"/>
    </location>
</feature>
<feature type="domain" description="PKD" evidence="2">
    <location>
        <begin position="2122"/>
        <end position="2191"/>
    </location>
</feature>
<sequence length="4978" mass="537987">MSMGGRVTRRFILLSLVLFSIVVVGMVSAAGDETKILPLGDSVTAGAIDEQSGVNYPSYRYHLWNLLNENGYEVNFVGTRPGPDFQLDFDKDNEGRPGWRTDHVAFGNAEYEPQNGNLSVWLDTLKTRGDTPDHVLIHLGTNDLLQQGYPKSPVKVANETVEDLRAVVGILREYNPRVTVYIAEIIPMKFSFYTQYVDAYNAEIPGLVESLDTSQSRVILVDQNSGFNVGTDLRDHLHPNHQGEKKMADRWYEVLSSALPRPSIPSADFTADPRNGKAPLKVRFTGSPGGTPPFEYAWDFNGDGVTDATGKDPEHTYSSPGRYTVSFKVTNEFGTAGEVKNEYVVVTGGQSEPYVARTVPCRVEAEEYDYGGEGVAYHDATRGNQGGAFRSDDVDIERWESIGVVNVGYTARGEWLEYTVDVSDAGNYLFSFRMTSDLEGQSLDLAVDGVRGATVRAPKNGWSGFTTVETPAAIALSEGRHVIRVTMGGGLNLDSFEITKVGPAAPVADFAANVTTGAPPLAVRFTSQVTGAGPLTYAWEFGDGGTSIAENPVHVYVEEGTYTVRLTATNSAGSDTVIHEGLIEVGHPAPLAGFTANVTSGEAPLSVQFTDTSRHATAWQWNFGDGGTSTGQDPAHTYTSPGIYTVKLTVTGPGGTASAQEEITVLAPGGGQTPFKTHALPCRIEAEDYDLGGEGVAYHDTEAGNQGNSDCRSDDVDLEEWNGAVTTSYAYPGEWLEYTVDIPEDGIYTAGFILATPQEGKECVLSVDGTEVGRVASRNTGSWGTYETVETEVDLPAGMHVLRLTFPQGWVNADAITFTKEGPAAPIADFSANVTSGEPPLVVQFTSDSTGTPPLTYSWEFGDGGTSTKENPVYLYATDGTYPVTLTVRNEAGEDTLVRDDLIVVGYQQPVASFTAAPSSGEAPLSVQFADTSFHATECAWTFGDGETSTEENPVHVYESPGTYTVTLTVTGPGGIASAEDEILVTGEDGQTPFKNHGLPGRIEAEDYDLGGEGVAYHDTEAGNQGNSDYRSDDVDLEGWNGAVTTSYAYPGEWLEYTVHIDEAGRYTAIFSLATPQNGKECILSVDGSDVARVTSPNTGGWGIYETVETEVDLPAGTHVLRLTFPQGWVNADAVTFTKEGPAAPVADFLANVTSGAPPLAVQFTSHCTGTPPLAYSWEFGDGETSTDPNPVHLYAEERTYTVTLTVQNEAGADTVVREDLVVVGYQQPVASFTADPTSGEVPLTVQFTDTSLHATECAWTFGDGDTSTDANPVHLYENPGTHTVSLTVTGPGGTASAEDEIIVTGEGGQTPFKDHALPGRIEAEDYDLGGEGVAYHDTQAGNQGNSDYRSDDVDLEGWNGAVTTSYAYPGEWLEYTVHIEEAGRYTAGFLLATPQNGKECVLSVDGTEVGRVTSPNTGGWGTYETVETEVDLPVGVHVLRLTFTQGWVNTDAVTFTKENLEAPVALFTAGYPYGDPPLTVRFWSDSTGTPPLTYAWDFGDGGTSDEENPEHVYVDEGYYSVRLTVENEVGENTTIRENYVHVGDARIVADFTCNVTSGEAPLAVQFTDTSDYPAGWRWYFGDGGTSTEQHPVHVYEIPGFYAVKLETSSGYYPASVIKEITVSPAGQAQHPFKNHTLPCRIEAEDYDLGGDYVAYYDAEPRNRGDSTYRSDDVDLGEMDGAVAIVDTNPLEWAEYTVEIPEAGEYMATFHMVPDDPDEYYIVKHCILSVDGSGAVQVPAMMAEPGETFHGVDAVVDLPEGRHVLRFAFPEGGVNLDAVTLTRRGTVEPPVADFEVKFLNVPTDPCTDAYSLVSTSTGTHPMTYFWDYGDGTTCTVDNPHTVFYDGEGAPDYQITLTVTNSAGSSEITKSLYHREPGLGEISFEANVTSGEAPLAVRFTGDPPAGAVSTYWWFGDGTPEIENQNELEHVFTDHGTYEVRFGARGTYGRGNSTTKMITVTTPEGQLPFKDRYLPPYTPSRIEAEDYDLGGEGVAYHDTDPGVNQGGAYREEGVDLTTWDKVTAISHTEPGEWVEYTLDIRESKNYKVIFDVATPQSGKECVLSVDGTEVGRVTAPNTGTWSAFEPVEIFVDLPEGKHILRVTFPQGEVNLDRIRFDRGDSTRPMGRATANVTSGEAPLTVQFTSNFTGTQPFSYSWDFGDGITSEEENPVHQFTRAGTYDVILTVENRYGSTPDVLQITAVAEDGQAPYKHHELPCCIEAEDFDVGGEGVAYHDSDPEVNQGGSYHRRTEGVDIDWWGESVYSIDPGEWLEYTVDIPVAGTYMTSFNLAALEDGKECILSMDGSEIVRIVCPNTGAEDSLEIVYGGEIELPAGRHVLRLTFPEGAGSIDAFYLTRGEDEPPVADFSAYTLHDDLSSIQFSNNCTGTFPRSYFWDFGDGEISTEPNPFHSYLGMPYGYYTVKLTVTNSAGSDTVAKTFLRGYSSIMKASKSAYPTSGDTPIEVRFIETTPVDENNETAILDAAFETNVTSGEAPLTVQFTDVIEGDVRAQAWDFGDGTSSLEPAPVHRYEEPGNYTVTFTVVGPGGASKVEGEIIVLPAGEKESEGSFFPQEKIVVLASSAGQTPFKDHALPGRIEAEDYDLGGEGVAYHDTETGNQGNSDYRSEDVDLEFWDGAITTSYAYPGEWLEYTVEIEEAGRYTAGFSLATPQAGKECILLVDGVVVGRVTAPNTGGWGTYETIETGVDLPAGTHVLRVVFPQGWVNADAVTFTKEGPAAPVADFSANITSGAPPLAVQFTSTSTGTPPLTYSWEFGDGENSTEENPIHLYATDGTYPVTLTVRNEAGEDTLVRDDLIVVGYQKPVASFTADPTSGEAPLSVQFTDTSLHATECAWTFGDGETSDEDHPVYVYEDTGIYTVTLTVTGPGGTASAEDEIVVTGEGGQTPFKDHTLPGRIEAEDYDLGGEGIAYHDTEVSNQGNSDYRSDDVDLEGWNGAVTTSYAFPGEWLEYTVRIDEAGRYMAGFLLATPQNGKECVLSVDGTEVGRVTSRNTGSWGTYEKVETSVDLPAGVHVLRLTFPQGWVNTDALTFTKEGPAAPVADFSANVTAGAPPLAVQFMSQCTGTPPLTYSWEFGDGGTSTEENPVHLYAGEGTYSVTLTVSNGAGEDMLVREDLIVVGYQQPVASFTADPTSGEAPLSVQFTDTSLHATECAWTFGDGEASDEDHPVHVYEDAGTYTVTLTVTGPGGTASTEDEIIVTGQGGQTPFKDHTLPGRIEVEDYDLGGEGIAYHDTEAGNQGNSDYRSDDVDLEGWNGAVTTSYAYPGEWLEYTVDIEETGRYTAGFLLATPQAGKECVLSVDGTAVRRVTSPNTGGWGTYEMVETSVDLPAGTHVLRLTFPQGWVNADAVIFTKEDLEAPVANFSATFISGHVPHTVCFTSHSTGTPPLTHTWDFGDGSTSEEENPRHRYVEEGHYSVRLTVQNAAGENTIIRENCVRVGNPRTIANFTRNITSGEAPLAVQFTDHSPHATAWRWYFGDGGTSTEQHPVHVFENPGVYVVKLEAKCGMFDEIALKEITVTPPGQARYPFKNHTLPCRIEAEDYDLGDECIAYYDAGPGNRGDSTYRSDDVDLGEMGGAVAIMDTAPLEWVEYTVNITEAGEYMATFHMVPDNPEEYGLVKHCTLSVDSAEAVKVPAMLADPGEAFRSVDAVVDLPAGQHVLRFAFPEGGVNLDAVTFTRGAAVEPPVADFEMKRLYEFGRTPGIAPYRLVSTSTGAHPMTYFWEFDDGSTSTEENPCHRFDYYSRPKISLTVTNSAGSSEVTKHLRETYLYDDRDLGAISFEANVTSGKAPLAVRFTGVPPEGTVSTSWNFGDGSPEIEDQNEMEHLFAEDGIYTVTFEAEGNYGYKNSTSQAITVTTPEGQAPFKIPSFPYLIEAEDYDLGGEGVAYHDADPEVNQGGAYREEGVDLTTWGKVTAISHTEPGEWVEYTLDIEKSKNYKITLEAATPQSGKECVISVDGAEVGRVTALNTGDWSAFEPVEIFVDLPEGTHVVRVTFPEGGVNLDSIHIPWYVGDPSPPSVETSANVTSGEAPLAVQFTSGVTGTQPFSYSWNFDDGTTSDEENPLHEFIRAGTYHVVLTVDSPYGLRTSGHEITVTGEGGQVPFKNHALPCRIEAEDYDLGGEGVAYHDTETGNQGNSDYRSDDVDLESWNGAVTTSYAYPGEWLEYTVEIEEAGTYTAALLLATPQAGKECVLSVDGTEVGRVTSPNTGGWGNYKTVETEVDLPAGTHVLRLTFPQGWVNADAVIFTKGGTAAPVADFSANVTSGEPPLAVQFTDTSLNANGWSWDFGDGEVSDEQHPFHLFGTSGVYEVWLTVDGSDGSTSKACTVITVFEPDQKPYRTHTLPCRIEAEDYDWGGEEVAYHDKNEGNQGNSTYRSDDVDLVEIDGVTAIGHTEPGEWVRYTVDVPEAGVYTAVFHAHALDHGARCTLHSPGSEDASVSVYRKLDDMIFQTFPDQFRIDSPGKQVLDLSFDEGEMFIDAITVLKGDVEAPRAEFEMNVTSGDLPLAVGFASRTTGTGPFSYAWDFGDGGSSDEENPTHIFTDAGVHIVTLTLTSHSLFSSSISKEIVVVSPDPVQEPYTNHTVPCRIEAEDFDLGGADVAYHDSDPGKNWGGAYRDEGVDLLERDGVIFIYAIYSGEWVEYTVDIPKAGRYRAAFMLGHDSVSGEKPVLLSVDGTEVGEVRMPKIYGGFRTADTMIDLPEGRHVLRLTFPDGGGRIDAFEITRGEAEPPTADFSASYLMDYLPGTQFSNNCTGTFPRSYFWDFGDGETSTDPNPSHSYYDLPYGYYTVKLTVTNSAGSDTVAKTFLKGDPNLVKASKSVDPTSGDTPIEVQFIETTPVDENNETTLLDAAFETNVTSGEAPLTVQFTDVIEGDVRAQAWDFGDGTSSLEPAPVHRYEEPGNYTVTFSVVGPGGASKAEGEIIVLPTEEKSDGRATYPVNQGKASKTRIQTVGDEGNRPFTFFSF</sequence>
<feature type="domain" description="PKD" evidence="2">
    <location>
        <begin position="617"/>
        <end position="672"/>
    </location>
</feature>
<dbReference type="Gene3D" id="2.60.120.260">
    <property type="entry name" value="Galactose-binding domain-like"/>
    <property type="match status" value="15"/>
</dbReference>
<feature type="domain" description="PKD" evidence="2">
    <location>
        <begin position="3731"/>
        <end position="3775"/>
    </location>
</feature>
<feature type="domain" description="PKD" evidence="2">
    <location>
        <begin position="4770"/>
        <end position="4816"/>
    </location>
</feature>
<evidence type="ECO:0000313" key="5">
    <source>
        <dbReference type="Proteomes" id="UP001042704"/>
    </source>
</evidence>
<dbReference type="PROSITE" id="PS51175">
    <property type="entry name" value="CBM6"/>
    <property type="match status" value="12"/>
</dbReference>
<dbReference type="CDD" id="cd04080">
    <property type="entry name" value="CBM6_cellulase-like"/>
    <property type="match status" value="15"/>
</dbReference>
<proteinExistence type="predicted"/>
<feature type="domain" description="PKD" evidence="2">
    <location>
        <begin position="3790"/>
        <end position="3876"/>
    </location>
</feature>
<feature type="domain" description="PKD" evidence="2">
    <location>
        <begin position="3054"/>
        <end position="3132"/>
    </location>
</feature>
<dbReference type="SUPFAM" id="SSF52266">
    <property type="entry name" value="SGNH hydrolase"/>
    <property type="match status" value="1"/>
</dbReference>
<feature type="domain" description="PKD" evidence="2">
    <location>
        <begin position="1574"/>
        <end position="1623"/>
    </location>
</feature>
<dbReference type="Pfam" id="PF00801">
    <property type="entry name" value="PKD"/>
    <property type="match status" value="2"/>
</dbReference>
<dbReference type="PANTHER" id="PTHR36842:SF1">
    <property type="entry name" value="PROTEIN TOLB"/>
    <property type="match status" value="1"/>
</dbReference>
<dbReference type="InterPro" id="IPR000601">
    <property type="entry name" value="PKD_dom"/>
</dbReference>
<dbReference type="SUPFAM" id="SSF49299">
    <property type="entry name" value="PKD domain"/>
    <property type="match status" value="27"/>
</dbReference>
<dbReference type="Pfam" id="PF13472">
    <property type="entry name" value="Lipase_GDSL_2"/>
    <property type="match status" value="1"/>
</dbReference>
<keyword evidence="1" id="KW-0732">Signal</keyword>
<dbReference type="Pfam" id="PF03422">
    <property type="entry name" value="CBM_6"/>
    <property type="match status" value="12"/>
</dbReference>
<dbReference type="PROSITE" id="PS50093">
    <property type="entry name" value="PKD"/>
    <property type="match status" value="27"/>
</dbReference>
<dbReference type="InterPro" id="IPR013830">
    <property type="entry name" value="SGNH_hydro"/>
</dbReference>
<reference evidence="4" key="2">
    <citation type="submission" date="2019-02" db="EMBL/GenBank/DDBJ databases">
        <authorList>
            <person name="Chen S.-C."/>
            <person name="Chien H.-H."/>
            <person name="Lai M.-C."/>
        </authorList>
    </citation>
    <scope>NUCLEOTIDE SEQUENCE</scope>
    <source>
        <strain evidence="4">N2F9704</strain>
    </source>
</reference>
<dbReference type="CDD" id="cd01833">
    <property type="entry name" value="XynB_like"/>
    <property type="match status" value="1"/>
</dbReference>
<feature type="domain" description="CBM6" evidence="3">
    <location>
        <begin position="4124"/>
        <end position="4261"/>
    </location>
</feature>
<feature type="domain" description="PKD" evidence="2">
    <location>
        <begin position="506"/>
        <end position="574"/>
    </location>
</feature>
<feature type="domain" description="PKD" evidence="2">
    <location>
        <begin position="3169"/>
        <end position="3220"/>
    </location>
</feature>
<feature type="domain" description="CBM6" evidence="3">
    <location>
        <begin position="1320"/>
        <end position="1457"/>
    </location>
</feature>
<name>A0A8A3S5X8_9EURY</name>
<dbReference type="InterPro" id="IPR013783">
    <property type="entry name" value="Ig-like_fold"/>
</dbReference>
<keyword evidence="5" id="KW-1185">Reference proteome</keyword>
<feature type="domain" description="PKD" evidence="2">
    <location>
        <begin position="4031"/>
        <end position="4115"/>
    </location>
</feature>
<dbReference type="SMART" id="SM00089">
    <property type="entry name" value="PKD"/>
    <property type="match status" value="27"/>
</dbReference>
<dbReference type="InterPro" id="IPR022409">
    <property type="entry name" value="PKD/Chitinase_dom"/>
</dbReference>
<dbReference type="SUPFAM" id="SSF49785">
    <property type="entry name" value="Galactose-binding domain-like"/>
    <property type="match status" value="15"/>
</dbReference>
<feature type="domain" description="PKD" evidence="2">
    <location>
        <begin position="1879"/>
        <end position="1965"/>
    </location>
</feature>
<dbReference type="InterPro" id="IPR008979">
    <property type="entry name" value="Galactose-bd-like_sf"/>
</dbReference>
<feature type="domain" description="PKD" evidence="2">
    <location>
        <begin position="2359"/>
        <end position="2433"/>
    </location>
</feature>
<feature type="domain" description="CBM6" evidence="3">
    <location>
        <begin position="4599"/>
        <end position="4736"/>
    </location>
</feature>
<dbReference type="InterPro" id="IPR006584">
    <property type="entry name" value="Cellulose-bd_IV"/>
</dbReference>
<dbReference type="InterPro" id="IPR036514">
    <property type="entry name" value="SGNH_hydro_sf"/>
</dbReference>
<feature type="domain" description="PKD" evidence="2">
    <location>
        <begin position="1145"/>
        <end position="1223"/>
    </location>
</feature>
<evidence type="ECO:0000259" key="3">
    <source>
        <dbReference type="PROSITE" id="PS51175"/>
    </source>
</evidence>
<feature type="domain" description="PKD" evidence="2">
    <location>
        <begin position="2850"/>
        <end position="2901"/>
    </location>
</feature>
<gene>
    <name evidence="4" type="ORF">RJ40_07380</name>
</gene>
<evidence type="ECO:0000259" key="2">
    <source>
        <dbReference type="PROSITE" id="PS50093"/>
    </source>
</evidence>
<dbReference type="Gene3D" id="2.60.40.10">
    <property type="entry name" value="Immunoglobulins"/>
    <property type="match status" value="27"/>
</dbReference>
<feature type="domain" description="CBM6" evidence="3">
    <location>
        <begin position="2591"/>
        <end position="2728"/>
    </location>
</feature>
<feature type="domain" description="PKD" evidence="2">
    <location>
        <begin position="3373"/>
        <end position="3452"/>
    </location>
</feature>
<organism evidence="4 5">
    <name type="scientific">Methanofollis aquaemaris</name>
    <dbReference type="NCBI Taxonomy" id="126734"/>
    <lineage>
        <taxon>Archaea</taxon>
        <taxon>Methanobacteriati</taxon>
        <taxon>Methanobacteriota</taxon>
        <taxon>Stenosarchaea group</taxon>
        <taxon>Methanomicrobia</taxon>
        <taxon>Methanomicrobiales</taxon>
        <taxon>Methanomicrobiaceae</taxon>
        <taxon>Methanofollis</taxon>
    </lineage>
</organism>
<dbReference type="SMART" id="SM00606">
    <property type="entry name" value="CBD_IV"/>
    <property type="match status" value="12"/>
</dbReference>
<evidence type="ECO:0000313" key="4">
    <source>
        <dbReference type="EMBL" id="QSZ67333.1"/>
    </source>
</evidence>
<feature type="domain" description="PKD" evidence="2">
    <location>
        <begin position="265"/>
        <end position="351"/>
    </location>
</feature>
<feature type="domain" description="PKD" evidence="2">
    <location>
        <begin position="2735"/>
        <end position="2802"/>
    </location>
</feature>
<feature type="domain" description="CBM6" evidence="3">
    <location>
        <begin position="1978"/>
        <end position="2115"/>
    </location>
</feature>
<dbReference type="GO" id="GO:0030246">
    <property type="term" value="F:carbohydrate binding"/>
    <property type="evidence" value="ECO:0007669"/>
    <property type="project" value="InterPro"/>
</dbReference>
<feature type="domain" description="CBM6" evidence="3">
    <location>
        <begin position="2215"/>
        <end position="2353"/>
    </location>
</feature>
<feature type="domain" description="PKD" evidence="2">
    <location>
        <begin position="3480"/>
        <end position="3517"/>
    </location>
</feature>
<reference evidence="4" key="1">
    <citation type="journal article" date="2001" name="Int. J. Syst. Evol. Microbiol.">
        <title>Methanofollis aquaemaris sp. nov., a methanogen isolated from an aquaculture fish pond.</title>
        <authorList>
            <person name="Lai M.C."/>
            <person name="Chen S.C."/>
        </authorList>
    </citation>
    <scope>NUCLEOTIDE SEQUENCE</scope>
    <source>
        <strain evidence="4">N2F9704</strain>
    </source>
</reference>
<feature type="domain" description="PKD" evidence="2">
    <location>
        <begin position="4297"/>
        <end position="4344"/>
    </location>
</feature>
<dbReference type="InterPro" id="IPR035986">
    <property type="entry name" value="PKD_dom_sf"/>
</dbReference>
<feature type="domain" description="CBM6" evidence="3">
    <location>
        <begin position="361"/>
        <end position="499"/>
    </location>
</feature>
<feature type="domain" description="PKD" evidence="2">
    <location>
        <begin position="1821"/>
        <end position="1871"/>
    </location>
</feature>
<feature type="domain" description="CBM6" evidence="3">
    <location>
        <begin position="1001"/>
        <end position="1138"/>
    </location>
</feature>
<dbReference type="InterPro" id="IPR005084">
    <property type="entry name" value="CBM6"/>
</dbReference>
<dbReference type="CDD" id="cd00146">
    <property type="entry name" value="PKD"/>
    <property type="match status" value="26"/>
</dbReference>
<dbReference type="EMBL" id="CP036172">
    <property type="protein sequence ID" value="QSZ67333.1"/>
    <property type="molecule type" value="Genomic_DNA"/>
</dbReference>
<feature type="domain" description="PKD" evidence="2">
    <location>
        <begin position="2478"/>
        <end position="2554"/>
    </location>
</feature>
<feature type="domain" description="CBM6" evidence="3">
    <location>
        <begin position="3229"/>
        <end position="3366"/>
    </location>
</feature>
<dbReference type="PANTHER" id="PTHR36842">
    <property type="entry name" value="PROTEIN TOLB HOMOLOG"/>
    <property type="match status" value="1"/>
</dbReference>
<accession>A0A8A3S5X8</accession>